<evidence type="ECO:0000256" key="12">
    <source>
        <dbReference type="ARBA" id="ARBA00023136"/>
    </source>
</evidence>
<dbReference type="InterPro" id="IPR001128">
    <property type="entry name" value="Cyt_P450"/>
</dbReference>
<dbReference type="Gene3D" id="1.10.630.10">
    <property type="entry name" value="Cytochrome P450"/>
    <property type="match status" value="1"/>
</dbReference>
<sequence length="496" mass="57369">MDTVTLLLIFLVSCILCFYTWNSMYREQNLPPGPTPLPFLGNLLQLKTGQLVDCLSQMHKKYGDVYTLYLGPRRVVVLCGYDAVKEALVDNGEEFGFRGQLPVIDLYTRRQGVIFSNGDQWKELRRFTVMTLRSFGMGKRSIEERIKEEALCLVEEFKRKNGEHIDPTYYFSQVASNIICSIIFGNRFSYTDPDFRRFMRIIDEIFIGMSSPSGQLFDMFNVVMKYLPGPHHYAAKCAFKLDEFVLERLERDRKTLDPNRPRHMMDSFLIKMEEEKNNPSTYYNTENLLKNTSTMFVAGTETLSTTLRHTFLLFLKFPHIKKKVQEEIDSVIGRDRAPEPEDRPSMPYTDAVIHEIQRYANVLPMNLPRAVAKDTQFRGFTIPKGTDVFPILTFVLRDPKYFPDPFTFNPDRFLDENGEFKKNEAFMAFSAGKRVCLGESLARLELFIFITTLLQHFDINEQSARRLPVHFAQTAYRKPPSALGLGLGPKTEANKL</sequence>
<evidence type="ECO:0000256" key="8">
    <source>
        <dbReference type="ARBA" id="ARBA00022848"/>
    </source>
</evidence>
<dbReference type="GO" id="GO:0005789">
    <property type="term" value="C:endoplasmic reticulum membrane"/>
    <property type="evidence" value="ECO:0007669"/>
    <property type="project" value="UniProtKB-SubCell"/>
</dbReference>
<dbReference type="PANTHER" id="PTHR24300">
    <property type="entry name" value="CYTOCHROME P450 508A4-RELATED"/>
    <property type="match status" value="1"/>
</dbReference>
<dbReference type="GO" id="GO:0020037">
    <property type="term" value="F:heme binding"/>
    <property type="evidence" value="ECO:0007669"/>
    <property type="project" value="InterPro"/>
</dbReference>
<dbReference type="PRINTS" id="PR01684">
    <property type="entry name" value="EP450ICYP2A"/>
</dbReference>
<dbReference type="PRINTS" id="PR00385">
    <property type="entry name" value="P450"/>
</dbReference>
<comment type="subcellular location">
    <subcellularLocation>
        <location evidence="3">Endoplasmic reticulum membrane</location>
        <topology evidence="3">Peripheral membrane protein</topology>
    </subcellularLocation>
    <subcellularLocation>
        <location evidence="2">Microsome membrane</location>
        <topology evidence="2">Peripheral membrane protein</topology>
    </subcellularLocation>
</comment>
<name>A0AAD1SYC2_PELCU</name>
<accession>A0AAD1SYC2</accession>
<dbReference type="GO" id="GO:0006805">
    <property type="term" value="P:xenobiotic metabolic process"/>
    <property type="evidence" value="ECO:0007669"/>
    <property type="project" value="TreeGrafter"/>
</dbReference>
<dbReference type="PRINTS" id="PR00463">
    <property type="entry name" value="EP450I"/>
</dbReference>
<dbReference type="Proteomes" id="UP001295444">
    <property type="component" value="Chromosome 09"/>
</dbReference>
<keyword evidence="10 13" id="KW-0408">Iron</keyword>
<evidence type="ECO:0000256" key="13">
    <source>
        <dbReference type="PIRSR" id="PIRSR602401-1"/>
    </source>
</evidence>
<reference evidence="15" key="1">
    <citation type="submission" date="2022-03" db="EMBL/GenBank/DDBJ databases">
        <authorList>
            <person name="Alioto T."/>
            <person name="Alioto T."/>
            <person name="Gomez Garrido J."/>
        </authorList>
    </citation>
    <scope>NUCLEOTIDE SEQUENCE</scope>
</reference>
<dbReference type="SUPFAM" id="SSF48264">
    <property type="entry name" value="Cytochrome P450"/>
    <property type="match status" value="1"/>
</dbReference>
<dbReference type="PROSITE" id="PS00086">
    <property type="entry name" value="CYTOCHROME_P450"/>
    <property type="match status" value="1"/>
</dbReference>
<keyword evidence="6 13" id="KW-0479">Metal-binding</keyword>
<keyword evidence="11 14" id="KW-0503">Monooxygenase</keyword>
<evidence type="ECO:0000256" key="2">
    <source>
        <dbReference type="ARBA" id="ARBA00004174"/>
    </source>
</evidence>
<dbReference type="CDD" id="cd11026">
    <property type="entry name" value="CYP2"/>
    <property type="match status" value="1"/>
</dbReference>
<evidence type="ECO:0000256" key="3">
    <source>
        <dbReference type="ARBA" id="ARBA00004406"/>
    </source>
</evidence>
<dbReference type="Pfam" id="PF00067">
    <property type="entry name" value="p450"/>
    <property type="match status" value="1"/>
</dbReference>
<keyword evidence="7" id="KW-0256">Endoplasmic reticulum</keyword>
<evidence type="ECO:0000313" key="16">
    <source>
        <dbReference type="Proteomes" id="UP001295444"/>
    </source>
</evidence>
<keyword evidence="12" id="KW-0472">Membrane</keyword>
<keyword evidence="5 13" id="KW-0349">Heme</keyword>
<dbReference type="PANTHER" id="PTHR24300:SF153">
    <property type="entry name" value="CYTOCHROME P450 2G1-LIKE-RELATED"/>
    <property type="match status" value="1"/>
</dbReference>
<evidence type="ECO:0000256" key="11">
    <source>
        <dbReference type="ARBA" id="ARBA00023033"/>
    </source>
</evidence>
<evidence type="ECO:0000256" key="1">
    <source>
        <dbReference type="ARBA" id="ARBA00001971"/>
    </source>
</evidence>
<evidence type="ECO:0000313" key="15">
    <source>
        <dbReference type="EMBL" id="CAH2314062.1"/>
    </source>
</evidence>
<keyword evidence="16" id="KW-1185">Reference proteome</keyword>
<comment type="similarity">
    <text evidence="4 14">Belongs to the cytochrome P450 family.</text>
</comment>
<proteinExistence type="inferred from homology"/>
<dbReference type="GO" id="GO:0019373">
    <property type="term" value="P:epoxygenase P450 pathway"/>
    <property type="evidence" value="ECO:0007669"/>
    <property type="project" value="TreeGrafter"/>
</dbReference>
<dbReference type="InterPro" id="IPR017972">
    <property type="entry name" value="Cyt_P450_CS"/>
</dbReference>
<dbReference type="InterPro" id="IPR036396">
    <property type="entry name" value="Cyt_P450_sf"/>
</dbReference>
<dbReference type="FunFam" id="1.10.630.10:FF:000238">
    <property type="entry name" value="Cytochrome P450 2A6"/>
    <property type="match status" value="1"/>
</dbReference>
<evidence type="ECO:0000256" key="4">
    <source>
        <dbReference type="ARBA" id="ARBA00010617"/>
    </source>
</evidence>
<feature type="binding site" description="axial binding residue" evidence="13">
    <location>
        <position position="436"/>
    </location>
    <ligand>
        <name>heme</name>
        <dbReference type="ChEBI" id="CHEBI:30413"/>
    </ligand>
    <ligandPart>
        <name>Fe</name>
        <dbReference type="ChEBI" id="CHEBI:18248"/>
    </ligandPart>
</feature>
<evidence type="ECO:0000256" key="9">
    <source>
        <dbReference type="ARBA" id="ARBA00023002"/>
    </source>
</evidence>
<dbReference type="GO" id="GO:0008392">
    <property type="term" value="F:arachidonate epoxygenase activity"/>
    <property type="evidence" value="ECO:0007669"/>
    <property type="project" value="TreeGrafter"/>
</dbReference>
<evidence type="ECO:0000256" key="14">
    <source>
        <dbReference type="RuleBase" id="RU000461"/>
    </source>
</evidence>
<gene>
    <name evidence="15" type="ORF">PECUL_23A051034</name>
</gene>
<evidence type="ECO:0000256" key="7">
    <source>
        <dbReference type="ARBA" id="ARBA00022824"/>
    </source>
</evidence>
<dbReference type="InterPro" id="IPR002401">
    <property type="entry name" value="Cyt_P450_E_grp-I"/>
</dbReference>
<keyword evidence="9 14" id="KW-0560">Oxidoreductase</keyword>
<dbReference type="GO" id="GO:0016712">
    <property type="term" value="F:oxidoreductase activity, acting on paired donors, with incorporation or reduction of molecular oxygen, reduced flavin or flavoprotein as one donor, and incorporation of one atom of oxygen"/>
    <property type="evidence" value="ECO:0007669"/>
    <property type="project" value="InterPro"/>
</dbReference>
<evidence type="ECO:0000256" key="10">
    <source>
        <dbReference type="ARBA" id="ARBA00023004"/>
    </source>
</evidence>
<evidence type="ECO:0000256" key="6">
    <source>
        <dbReference type="ARBA" id="ARBA00022723"/>
    </source>
</evidence>
<dbReference type="GO" id="GO:0005506">
    <property type="term" value="F:iron ion binding"/>
    <property type="evidence" value="ECO:0007669"/>
    <property type="project" value="InterPro"/>
</dbReference>
<evidence type="ECO:0000256" key="5">
    <source>
        <dbReference type="ARBA" id="ARBA00022617"/>
    </source>
</evidence>
<organism evidence="15 16">
    <name type="scientific">Pelobates cultripes</name>
    <name type="common">Western spadefoot toad</name>
    <dbReference type="NCBI Taxonomy" id="61616"/>
    <lineage>
        <taxon>Eukaryota</taxon>
        <taxon>Metazoa</taxon>
        <taxon>Chordata</taxon>
        <taxon>Craniata</taxon>
        <taxon>Vertebrata</taxon>
        <taxon>Euteleostomi</taxon>
        <taxon>Amphibia</taxon>
        <taxon>Batrachia</taxon>
        <taxon>Anura</taxon>
        <taxon>Pelobatoidea</taxon>
        <taxon>Pelobatidae</taxon>
        <taxon>Pelobates</taxon>
    </lineage>
</organism>
<dbReference type="AlphaFoldDB" id="A0AAD1SYC2"/>
<dbReference type="InterPro" id="IPR008067">
    <property type="entry name" value="Cyt_P450_E_grp-I_CYP2A-like"/>
</dbReference>
<dbReference type="EMBL" id="OW240920">
    <property type="protein sequence ID" value="CAH2314062.1"/>
    <property type="molecule type" value="Genomic_DNA"/>
</dbReference>
<dbReference type="InterPro" id="IPR050182">
    <property type="entry name" value="Cytochrome_P450_fam2"/>
</dbReference>
<comment type="cofactor">
    <cofactor evidence="1 13">
        <name>heme</name>
        <dbReference type="ChEBI" id="CHEBI:30413"/>
    </cofactor>
</comment>
<keyword evidence="8" id="KW-0492">Microsome</keyword>
<protein>
    <submittedName>
        <fullName evidence="15">Cytochrome P450 2G1-like</fullName>
    </submittedName>
</protein>